<evidence type="ECO:0000259" key="3">
    <source>
        <dbReference type="PROSITE" id="PS51724"/>
    </source>
</evidence>
<name>A0A0F9QQL8_9ZZZZ</name>
<dbReference type="InterPro" id="IPR036680">
    <property type="entry name" value="SPOR-like_sf"/>
</dbReference>
<feature type="region of interest" description="Disordered" evidence="1">
    <location>
        <begin position="1"/>
        <end position="21"/>
    </location>
</feature>
<reference evidence="4" key="1">
    <citation type="journal article" date="2015" name="Nature">
        <title>Complex archaea that bridge the gap between prokaryotes and eukaryotes.</title>
        <authorList>
            <person name="Spang A."/>
            <person name="Saw J.H."/>
            <person name="Jorgensen S.L."/>
            <person name="Zaremba-Niedzwiedzka K."/>
            <person name="Martijn J."/>
            <person name="Lind A.E."/>
            <person name="van Eijk R."/>
            <person name="Schleper C."/>
            <person name="Guy L."/>
            <person name="Ettema T.J."/>
        </authorList>
    </citation>
    <scope>NUCLEOTIDE SEQUENCE</scope>
</reference>
<protein>
    <recommendedName>
        <fullName evidence="3">SPOR domain-containing protein</fullName>
    </recommendedName>
</protein>
<comment type="caution">
    <text evidence="4">The sequence shown here is derived from an EMBL/GenBank/DDBJ whole genome shotgun (WGS) entry which is preliminary data.</text>
</comment>
<dbReference type="Pfam" id="PF05036">
    <property type="entry name" value="SPOR"/>
    <property type="match status" value="1"/>
</dbReference>
<evidence type="ECO:0000256" key="2">
    <source>
        <dbReference type="SAM" id="Phobius"/>
    </source>
</evidence>
<gene>
    <name evidence="4" type="ORF">LCGC14_0672290</name>
</gene>
<dbReference type="AlphaFoldDB" id="A0A0F9QQL8"/>
<proteinExistence type="predicted"/>
<organism evidence="4">
    <name type="scientific">marine sediment metagenome</name>
    <dbReference type="NCBI Taxonomy" id="412755"/>
    <lineage>
        <taxon>unclassified sequences</taxon>
        <taxon>metagenomes</taxon>
        <taxon>ecological metagenomes</taxon>
    </lineage>
</organism>
<dbReference type="InterPro" id="IPR007730">
    <property type="entry name" value="SPOR-like_dom"/>
</dbReference>
<dbReference type="EMBL" id="LAZR01001327">
    <property type="protein sequence ID" value="KKN46495.1"/>
    <property type="molecule type" value="Genomic_DNA"/>
</dbReference>
<feature type="domain" description="SPOR" evidence="3">
    <location>
        <begin position="257"/>
        <end position="342"/>
    </location>
</feature>
<evidence type="ECO:0000313" key="4">
    <source>
        <dbReference type="EMBL" id="KKN46495.1"/>
    </source>
</evidence>
<dbReference type="PROSITE" id="PS51724">
    <property type="entry name" value="SPOR"/>
    <property type="match status" value="1"/>
</dbReference>
<keyword evidence="2" id="KW-1133">Transmembrane helix</keyword>
<sequence length="342" mass="35837">MAYYTSPSRGGGYSFESDASTTPNVQAKPLSKLANIAGAAMSVALIIGIAVWGYKLLMRDVTGIPVVRAAAGDMRVRPENPGGQLADNQGLSVNAVASEGTASQFAEQVILAPKPLDLEDEDQPFAVAMVSSEPQVPAPEKLEPMKVAALQTGNISDVSASLPVGIEPVIDAVDPLDEGEGTIEPIAESETLELDPLELAVSQAVAVAMGGEPGVHSSLRPKRRPATSEVVTRASFQPADTPMIAVPASVTELAADSLPKGTRLVQLGAFDTPQTARAQWDTLNGRFGAYLDGKSRVIQEASSGGRTFYRLRAHGFADIADARRFCSALVAENADCIPVVTR</sequence>
<dbReference type="SUPFAM" id="SSF110997">
    <property type="entry name" value="Sporulation related repeat"/>
    <property type="match status" value="1"/>
</dbReference>
<keyword evidence="2" id="KW-0812">Transmembrane</keyword>
<evidence type="ECO:0000256" key="1">
    <source>
        <dbReference type="SAM" id="MobiDB-lite"/>
    </source>
</evidence>
<keyword evidence="2" id="KW-0472">Membrane</keyword>
<feature type="transmembrane region" description="Helical" evidence="2">
    <location>
        <begin position="33"/>
        <end position="54"/>
    </location>
</feature>
<dbReference type="Gene3D" id="3.30.70.1070">
    <property type="entry name" value="Sporulation related repeat"/>
    <property type="match status" value="1"/>
</dbReference>
<dbReference type="GO" id="GO:0042834">
    <property type="term" value="F:peptidoglycan binding"/>
    <property type="evidence" value="ECO:0007669"/>
    <property type="project" value="InterPro"/>
</dbReference>
<accession>A0A0F9QQL8</accession>